<organism evidence="1 2">
    <name type="scientific">Paracraurococcus lichenis</name>
    <dbReference type="NCBI Taxonomy" id="3064888"/>
    <lineage>
        <taxon>Bacteria</taxon>
        <taxon>Pseudomonadati</taxon>
        <taxon>Pseudomonadota</taxon>
        <taxon>Alphaproteobacteria</taxon>
        <taxon>Acetobacterales</taxon>
        <taxon>Roseomonadaceae</taxon>
        <taxon>Paracraurococcus</taxon>
    </lineage>
</organism>
<proteinExistence type="predicted"/>
<dbReference type="Proteomes" id="UP001243009">
    <property type="component" value="Unassembled WGS sequence"/>
</dbReference>
<evidence type="ECO:0000313" key="2">
    <source>
        <dbReference type="Proteomes" id="UP001243009"/>
    </source>
</evidence>
<reference evidence="1 2" key="1">
    <citation type="submission" date="2023-08" db="EMBL/GenBank/DDBJ databases">
        <title>The draft genome sequence of Paracraurococcus sp. LOR1-02.</title>
        <authorList>
            <person name="Kingkaew E."/>
            <person name="Tanasupawat S."/>
        </authorList>
    </citation>
    <scope>NUCLEOTIDE SEQUENCE [LARGE SCALE GENOMIC DNA]</scope>
    <source>
        <strain evidence="1 2">LOR1-02</strain>
    </source>
</reference>
<evidence type="ECO:0000313" key="1">
    <source>
        <dbReference type="EMBL" id="MDO9706889.1"/>
    </source>
</evidence>
<dbReference type="RefSeq" id="WP_305101759.1">
    <property type="nucleotide sequence ID" value="NZ_JAUTWS010000001.1"/>
</dbReference>
<accession>A0ABT9DSL8</accession>
<dbReference type="EMBL" id="JAUTWS010000001">
    <property type="protein sequence ID" value="MDO9706889.1"/>
    <property type="molecule type" value="Genomic_DNA"/>
</dbReference>
<keyword evidence="2" id="KW-1185">Reference proteome</keyword>
<comment type="caution">
    <text evidence="1">The sequence shown here is derived from an EMBL/GenBank/DDBJ whole genome shotgun (WGS) entry which is preliminary data.</text>
</comment>
<sequence length="70" mass="7431">MSATLSPAPGISIPSRARNSLPATLRRSVAGLVAWAGPKGYRPERHYMRGGNTEGSRSLAAARARIATQR</sequence>
<protein>
    <submittedName>
        <fullName evidence="1">Uncharacterized protein</fullName>
    </submittedName>
</protein>
<gene>
    <name evidence="1" type="ORF">Q7A36_00945</name>
</gene>
<name>A0ABT9DSL8_9PROT</name>